<keyword evidence="2" id="KW-1185">Reference proteome</keyword>
<dbReference type="KEGG" id="fli:Fleli_1223"/>
<dbReference type="eggNOG" id="COG4886">
    <property type="taxonomic scope" value="Bacteria"/>
</dbReference>
<dbReference type="Proteomes" id="UP000006054">
    <property type="component" value="Chromosome"/>
</dbReference>
<proteinExistence type="predicted"/>
<evidence type="ECO:0000313" key="1">
    <source>
        <dbReference type="EMBL" id="AFM03660.1"/>
    </source>
</evidence>
<name>I4AI75_BERLS</name>
<evidence type="ECO:0000313" key="2">
    <source>
        <dbReference type="Proteomes" id="UP000006054"/>
    </source>
</evidence>
<sequence length="183" mass="21110">MKNIQKNITIINKSVDIQTEYLNLTFFGKIEKNEIQKIRQLEKLKHLNLSSSDLIDEQLEIIGKIENIQVLDLDLTEITNQGISFLKYLQNLKELRLKDNPQLSDNCIEHLITIKSLKFIHIENTAITIDGLKKLLCKSNLESIIIDAKFNNQLNKLIQISEQYPEIEIILKETGLILNGKIS</sequence>
<dbReference type="RefSeq" id="WP_014797117.1">
    <property type="nucleotide sequence ID" value="NC_018018.1"/>
</dbReference>
<reference evidence="2" key="1">
    <citation type="submission" date="2012-06" db="EMBL/GenBank/DDBJ databases">
        <title>The complete genome of Flexibacter litoralis DSM 6794.</title>
        <authorList>
            <person name="Lucas S."/>
            <person name="Copeland A."/>
            <person name="Lapidus A."/>
            <person name="Glavina del Rio T."/>
            <person name="Dalin E."/>
            <person name="Tice H."/>
            <person name="Bruce D."/>
            <person name="Goodwin L."/>
            <person name="Pitluck S."/>
            <person name="Peters L."/>
            <person name="Ovchinnikova G."/>
            <person name="Lu M."/>
            <person name="Kyrpides N."/>
            <person name="Mavromatis K."/>
            <person name="Ivanova N."/>
            <person name="Brettin T."/>
            <person name="Detter J.C."/>
            <person name="Han C."/>
            <person name="Larimer F."/>
            <person name="Land M."/>
            <person name="Hauser L."/>
            <person name="Markowitz V."/>
            <person name="Cheng J.-F."/>
            <person name="Hugenholtz P."/>
            <person name="Woyke T."/>
            <person name="Wu D."/>
            <person name="Spring S."/>
            <person name="Lang E."/>
            <person name="Kopitz M."/>
            <person name="Brambilla E."/>
            <person name="Klenk H.-P."/>
            <person name="Eisen J.A."/>
        </authorList>
    </citation>
    <scope>NUCLEOTIDE SEQUENCE [LARGE SCALE GENOMIC DNA]</scope>
    <source>
        <strain evidence="2">ATCC 23117 / DSM 6794 / NBRC 15988 / NCIMB 1366 / Sio-4</strain>
    </source>
</reference>
<evidence type="ECO:0008006" key="3">
    <source>
        <dbReference type="Google" id="ProtNLM"/>
    </source>
</evidence>
<dbReference type="Gene3D" id="3.80.10.10">
    <property type="entry name" value="Ribonuclease Inhibitor"/>
    <property type="match status" value="1"/>
</dbReference>
<dbReference type="STRING" id="880071.Fleli_1223"/>
<gene>
    <name evidence="1" type="ordered locus">Fleli_1223</name>
</gene>
<dbReference type="HOGENOM" id="CLU_1473123_0_0_10"/>
<accession>I4AI75</accession>
<organism evidence="1 2">
    <name type="scientific">Bernardetia litoralis (strain ATCC 23117 / DSM 6794 / NBRC 15988 / NCIMB 1366 / Fx l1 / Sio-4)</name>
    <name type="common">Flexibacter litoralis</name>
    <dbReference type="NCBI Taxonomy" id="880071"/>
    <lineage>
        <taxon>Bacteria</taxon>
        <taxon>Pseudomonadati</taxon>
        <taxon>Bacteroidota</taxon>
        <taxon>Cytophagia</taxon>
        <taxon>Cytophagales</taxon>
        <taxon>Bernardetiaceae</taxon>
        <taxon>Bernardetia</taxon>
    </lineage>
</organism>
<dbReference type="EMBL" id="CP003345">
    <property type="protein sequence ID" value="AFM03660.1"/>
    <property type="molecule type" value="Genomic_DNA"/>
</dbReference>
<dbReference type="OrthoDB" id="713772at2"/>
<dbReference type="SUPFAM" id="SSF52047">
    <property type="entry name" value="RNI-like"/>
    <property type="match status" value="1"/>
</dbReference>
<protein>
    <recommendedName>
        <fullName evidence="3">Leucine Rich Repeat (LRR)-containing protein</fullName>
    </recommendedName>
</protein>
<dbReference type="InterPro" id="IPR032675">
    <property type="entry name" value="LRR_dom_sf"/>
</dbReference>
<dbReference type="AlphaFoldDB" id="I4AI75"/>